<name>A0A5L4PUG9_CAMLA</name>
<evidence type="ECO:0000313" key="1">
    <source>
        <dbReference type="EMBL" id="EDP6814504.1"/>
    </source>
</evidence>
<sequence>MKKIIFLLLLNCMLLVSQDTFDANFKHTNVKSVKERINNAGLLEVQIIFYSSVDKKLSYKIEWFDKDGFVIKNTIDKNYKNIRLLAKQEYIIQNIASNKQAKKYKIYIK</sequence>
<evidence type="ECO:0000313" key="2">
    <source>
        <dbReference type="Proteomes" id="UP000471322"/>
    </source>
</evidence>
<comment type="caution">
    <text evidence="1">The sequence shown here is derived from an EMBL/GenBank/DDBJ whole genome shotgun (WGS) entry which is preliminary data.</text>
</comment>
<dbReference type="RefSeq" id="WP_080755059.1">
    <property type="nucleotide sequence ID" value="NZ_JAHCYN010000004.1"/>
</dbReference>
<dbReference type="Gene3D" id="2.60.40.3230">
    <property type="match status" value="1"/>
</dbReference>
<dbReference type="EMBL" id="AANNSE010000002">
    <property type="protein sequence ID" value="EDP6814504.1"/>
    <property type="molecule type" value="Genomic_DNA"/>
</dbReference>
<protein>
    <submittedName>
        <fullName evidence="1">DUF1425 domain-containing protein</fullName>
    </submittedName>
</protein>
<dbReference type="InterPro" id="IPR010824">
    <property type="entry name" value="DUF1425"/>
</dbReference>
<organism evidence="1 2">
    <name type="scientific">Campylobacter lari</name>
    <dbReference type="NCBI Taxonomy" id="201"/>
    <lineage>
        <taxon>Bacteria</taxon>
        <taxon>Pseudomonadati</taxon>
        <taxon>Campylobacterota</taxon>
        <taxon>Epsilonproteobacteria</taxon>
        <taxon>Campylobacterales</taxon>
        <taxon>Campylobacteraceae</taxon>
        <taxon>Campylobacter</taxon>
    </lineage>
</organism>
<accession>A0A5L4PUG9</accession>
<dbReference type="Proteomes" id="UP000471322">
    <property type="component" value="Unassembled WGS sequence"/>
</dbReference>
<dbReference type="CDD" id="cd09030">
    <property type="entry name" value="DUF1425"/>
    <property type="match status" value="1"/>
</dbReference>
<dbReference type="InterPro" id="IPR038483">
    <property type="entry name" value="YcfL-like_sf"/>
</dbReference>
<dbReference type="Pfam" id="PF07233">
    <property type="entry name" value="DUF1425"/>
    <property type="match status" value="1"/>
</dbReference>
<dbReference type="GeneID" id="93004268"/>
<reference evidence="1 2" key="1">
    <citation type="submission" date="2019-11" db="EMBL/GenBank/DDBJ databases">
        <authorList>
            <consortium name="PulseNet: The National Subtyping Network for Foodborne Disease Surveillance"/>
            <person name="Tarr C.L."/>
            <person name="Trees E."/>
            <person name="Katz L.S."/>
            <person name="Carleton-Romer H.A."/>
            <person name="Stroika S."/>
            <person name="Kucerova Z."/>
            <person name="Roache K.F."/>
            <person name="Sabol A.L."/>
            <person name="Besser J."/>
            <person name="Gerner-Smidt P."/>
        </authorList>
    </citation>
    <scope>NUCLEOTIDE SEQUENCE [LARGE SCALE GENOMIC DNA]</scope>
    <source>
        <strain evidence="1 2">PNUSAC013627</strain>
    </source>
</reference>
<proteinExistence type="predicted"/>
<gene>
    <name evidence="1" type="ORF">GL567_02800</name>
</gene>
<dbReference type="AlphaFoldDB" id="A0A5L4PUG9"/>